<keyword evidence="5" id="KW-1185">Reference proteome</keyword>
<dbReference type="PROSITE" id="PS00061">
    <property type="entry name" value="ADH_SHORT"/>
    <property type="match status" value="1"/>
</dbReference>
<dbReference type="eggNOG" id="COG1028">
    <property type="taxonomic scope" value="Bacteria"/>
</dbReference>
<dbReference type="InterPro" id="IPR036291">
    <property type="entry name" value="NAD(P)-bd_dom_sf"/>
</dbReference>
<accession>E0I9F6</accession>
<evidence type="ECO:0000256" key="1">
    <source>
        <dbReference type="ARBA" id="ARBA00006484"/>
    </source>
</evidence>
<dbReference type="Gene3D" id="3.40.50.720">
    <property type="entry name" value="NAD(P)-binding Rossmann-like Domain"/>
    <property type="match status" value="1"/>
</dbReference>
<comment type="similarity">
    <text evidence="1">Belongs to the short-chain dehydrogenases/reductases (SDR) family.</text>
</comment>
<dbReference type="OrthoDB" id="9809821at2"/>
<evidence type="ECO:0000313" key="4">
    <source>
        <dbReference type="EMBL" id="EFM11040.1"/>
    </source>
</evidence>
<evidence type="ECO:0000256" key="2">
    <source>
        <dbReference type="ARBA" id="ARBA00023002"/>
    </source>
</evidence>
<dbReference type="SUPFAM" id="SSF51735">
    <property type="entry name" value="NAD(P)-binding Rossmann-fold domains"/>
    <property type="match status" value="1"/>
</dbReference>
<reference evidence="4 5" key="1">
    <citation type="submission" date="2010-07" db="EMBL/GenBank/DDBJ databases">
        <title>The draft genome of Paenibacillus curdlanolyticus YK9.</title>
        <authorList>
            <consortium name="US DOE Joint Genome Institute (JGI-PGF)"/>
            <person name="Lucas S."/>
            <person name="Copeland A."/>
            <person name="Lapidus A."/>
            <person name="Cheng J.-F."/>
            <person name="Bruce D."/>
            <person name="Goodwin L."/>
            <person name="Pitluck S."/>
            <person name="Land M.L."/>
            <person name="Hauser L."/>
            <person name="Chang Y.-J."/>
            <person name="Jeffries C."/>
            <person name="Anderson I.J."/>
            <person name="Johnson E."/>
            <person name="Loganathan U."/>
            <person name="Mulhopadhyay B."/>
            <person name="Kyrpides N."/>
            <person name="Woyke T.J."/>
        </authorList>
    </citation>
    <scope>NUCLEOTIDE SEQUENCE [LARGE SCALE GENOMIC DNA]</scope>
    <source>
        <strain evidence="4 5">YK9</strain>
    </source>
</reference>
<dbReference type="PANTHER" id="PTHR24320:SF148">
    <property type="entry name" value="NAD(P)-BINDING ROSSMANN-FOLD SUPERFAMILY PROTEIN"/>
    <property type="match status" value="1"/>
</dbReference>
<dbReference type="InterPro" id="IPR002347">
    <property type="entry name" value="SDR_fam"/>
</dbReference>
<protein>
    <submittedName>
        <fullName evidence="4">Short-chain dehydrogenase/reductase SDR</fullName>
    </submittedName>
</protein>
<dbReference type="InterPro" id="IPR020904">
    <property type="entry name" value="Sc_DH/Rdtase_CS"/>
</dbReference>
<proteinExistence type="inferred from homology"/>
<dbReference type="Pfam" id="PF00106">
    <property type="entry name" value="adh_short"/>
    <property type="match status" value="1"/>
</dbReference>
<evidence type="ECO:0000313" key="5">
    <source>
        <dbReference type="Proteomes" id="UP000005387"/>
    </source>
</evidence>
<dbReference type="PANTHER" id="PTHR24320">
    <property type="entry name" value="RETINOL DEHYDROGENASE"/>
    <property type="match status" value="1"/>
</dbReference>
<name>E0I9F6_9BACL</name>
<feature type="coiled-coil region" evidence="3">
    <location>
        <begin position="57"/>
        <end position="90"/>
    </location>
</feature>
<gene>
    <name evidence="4" type="ORF">PaecuDRAFT_2293</name>
</gene>
<dbReference type="PRINTS" id="PR00081">
    <property type="entry name" value="GDHRDH"/>
</dbReference>
<keyword evidence="3" id="KW-0175">Coiled coil</keyword>
<keyword evidence="2" id="KW-0560">Oxidoreductase</keyword>
<dbReference type="EMBL" id="AEDD01000005">
    <property type="protein sequence ID" value="EFM11040.1"/>
    <property type="molecule type" value="Genomic_DNA"/>
</dbReference>
<evidence type="ECO:0000256" key="3">
    <source>
        <dbReference type="SAM" id="Coils"/>
    </source>
</evidence>
<dbReference type="GO" id="GO:0016491">
    <property type="term" value="F:oxidoreductase activity"/>
    <property type="evidence" value="ECO:0007669"/>
    <property type="project" value="UniProtKB-KW"/>
</dbReference>
<organism evidence="4 5">
    <name type="scientific">Paenibacillus curdlanolyticus YK9</name>
    <dbReference type="NCBI Taxonomy" id="717606"/>
    <lineage>
        <taxon>Bacteria</taxon>
        <taxon>Bacillati</taxon>
        <taxon>Bacillota</taxon>
        <taxon>Bacilli</taxon>
        <taxon>Bacillales</taxon>
        <taxon>Paenibacillaceae</taxon>
        <taxon>Paenibacillus</taxon>
    </lineage>
</organism>
<dbReference type="RefSeq" id="WP_006038289.1">
    <property type="nucleotide sequence ID" value="NZ_AEDD01000005.1"/>
</dbReference>
<sequence>MKNKSGLTALITGASNGIGLELTRKLLSEDWHVIGLNRSKFPAEDEVIQQAMRDKRLREYQADLTDFEQLKQALNTIKAKEAKIDVLFNNAGGSLSEIRYSKQNREMHFELQTVAPYIIFMELKELLHNGSLRTVVNTSTNAFATLKAFDPETLERPSTFKKLFGPYAATKLALSLWTREMASLAELDGIIIRSADPGGNNTIRKGNSAGLPFYLKPFIKLFFPPPSKGAALLYDAALGQHRGLNGVFFMKGKVVELKFIDQGRRVLEKVDAIYKQDYKNLA</sequence>
<dbReference type="STRING" id="717606.PaecuDRAFT_2293"/>
<dbReference type="Proteomes" id="UP000005387">
    <property type="component" value="Unassembled WGS sequence"/>
</dbReference>
<dbReference type="AlphaFoldDB" id="E0I9F6"/>